<evidence type="ECO:0000259" key="4">
    <source>
        <dbReference type="Pfam" id="PF13739"/>
    </source>
</evidence>
<keyword evidence="6" id="KW-1185">Reference proteome</keyword>
<feature type="signal peptide" evidence="1">
    <location>
        <begin position="1"/>
        <end position="40"/>
    </location>
</feature>
<dbReference type="Gene3D" id="3.90.640.20">
    <property type="entry name" value="Heat-shock cognate protein, ATPase"/>
    <property type="match status" value="1"/>
</dbReference>
<evidence type="ECO:0000313" key="5">
    <source>
        <dbReference type="EMBL" id="MBB3108719.1"/>
    </source>
</evidence>
<evidence type="ECO:0000256" key="1">
    <source>
        <dbReference type="SAM" id="SignalP"/>
    </source>
</evidence>
<dbReference type="InterPro" id="IPR021729">
    <property type="entry name" value="DUF3298"/>
</dbReference>
<comment type="caution">
    <text evidence="5">The sequence shown here is derived from an EMBL/GenBank/DDBJ whole genome shotgun (WGS) entry which is preliminary data.</text>
</comment>
<evidence type="ECO:0000259" key="3">
    <source>
        <dbReference type="Pfam" id="PF11738"/>
    </source>
</evidence>
<dbReference type="InterPro" id="IPR036582">
    <property type="entry name" value="Mao_N_sf"/>
</dbReference>
<feature type="chain" id="PRO_5030762487" description="Copper amine oxidase N-terminal domain-containing protein" evidence="1">
    <location>
        <begin position="41"/>
        <end position="365"/>
    </location>
</feature>
<keyword evidence="1" id="KW-0732">Signal</keyword>
<dbReference type="Pfam" id="PF07833">
    <property type="entry name" value="Cu_amine_oxidN1"/>
    <property type="match status" value="1"/>
</dbReference>
<sequence>MKTYPSLTTRAKRFMAIPLTAAVLLGGTAALPALSGTSYAAVQYQPAIQLQTLQVSINGKTVAVPGGISESQTYVQLTFLSKQLGLTAAWDQKTKVISVAGKGKKLSMKLDDNGFYVYDVNGHKLSLGSQQPIIVKGTTYLPLRFLLEQMDYKIGYNNTAKLVTIEPAKVNALTLQNETYNISKPNVEVDIQYPQIEGLANADVQAKVNALLQAEAASFKKDAEAFVKQAEEEQADVPPYSYEINYTVTKNDNNLLSVRFEYYAYTGGAHGMPDYIGHTYDLTTGKELTLQEAAQNNPSYVSIINAEVSKQFAKYEPLFEPFTTIPADQRFYLRGESLVVYFTVYEYTPYAAGIPEFAIPLSKFK</sequence>
<dbReference type="Pfam" id="PF11738">
    <property type="entry name" value="DUF3298"/>
    <property type="match status" value="1"/>
</dbReference>
<dbReference type="InterPro" id="IPR037126">
    <property type="entry name" value="PdaC/RsiV-like_sf"/>
</dbReference>
<evidence type="ECO:0000313" key="6">
    <source>
        <dbReference type="Proteomes" id="UP000570361"/>
    </source>
</evidence>
<organism evidence="5 6">
    <name type="scientific">Paenibacillus phyllosphaerae</name>
    <dbReference type="NCBI Taxonomy" id="274593"/>
    <lineage>
        <taxon>Bacteria</taxon>
        <taxon>Bacillati</taxon>
        <taxon>Bacillota</taxon>
        <taxon>Bacilli</taxon>
        <taxon>Bacillales</taxon>
        <taxon>Paenibacillaceae</taxon>
        <taxon>Paenibacillus</taxon>
    </lineage>
</organism>
<feature type="domain" description="Deacetylase PdaC" evidence="4">
    <location>
        <begin position="184"/>
        <end position="272"/>
    </location>
</feature>
<dbReference type="InterPro" id="IPR025303">
    <property type="entry name" value="PdaC"/>
</dbReference>
<proteinExistence type="predicted"/>
<dbReference type="Pfam" id="PF13739">
    <property type="entry name" value="PdaC"/>
    <property type="match status" value="1"/>
</dbReference>
<reference evidence="5 6" key="1">
    <citation type="submission" date="2020-08" db="EMBL/GenBank/DDBJ databases">
        <title>Genomic Encyclopedia of Type Strains, Phase III (KMG-III): the genomes of soil and plant-associated and newly described type strains.</title>
        <authorList>
            <person name="Whitman W."/>
        </authorList>
    </citation>
    <scope>NUCLEOTIDE SEQUENCE [LARGE SCALE GENOMIC DNA]</scope>
    <source>
        <strain evidence="5 6">CECT 5862</strain>
    </source>
</reference>
<dbReference type="SUPFAM" id="SSF55383">
    <property type="entry name" value="Copper amine oxidase, domain N"/>
    <property type="match status" value="1"/>
</dbReference>
<evidence type="ECO:0000259" key="2">
    <source>
        <dbReference type="Pfam" id="PF07833"/>
    </source>
</evidence>
<name>A0A7W5FL68_9BACL</name>
<dbReference type="RefSeq" id="WP_183597057.1">
    <property type="nucleotide sequence ID" value="NZ_JACHXK010000001.1"/>
</dbReference>
<dbReference type="InterPro" id="IPR012854">
    <property type="entry name" value="Cu_amine_oxidase-like_N"/>
</dbReference>
<accession>A0A7W5FL68</accession>
<dbReference type="EMBL" id="JACHXK010000001">
    <property type="protein sequence ID" value="MBB3108719.1"/>
    <property type="molecule type" value="Genomic_DNA"/>
</dbReference>
<protein>
    <recommendedName>
        <fullName evidence="7">Copper amine oxidase N-terminal domain-containing protein</fullName>
    </recommendedName>
</protein>
<gene>
    <name evidence="5" type="ORF">FHS18_000747</name>
</gene>
<feature type="domain" description="Copper amine oxidase-like N-terminal" evidence="2">
    <location>
        <begin position="57"/>
        <end position="165"/>
    </location>
</feature>
<dbReference type="AlphaFoldDB" id="A0A7W5FL68"/>
<evidence type="ECO:0008006" key="7">
    <source>
        <dbReference type="Google" id="ProtNLM"/>
    </source>
</evidence>
<feature type="domain" description="DUF3298" evidence="3">
    <location>
        <begin position="300"/>
        <end position="362"/>
    </location>
</feature>
<dbReference type="Gene3D" id="3.30.457.10">
    <property type="entry name" value="Copper amine oxidase-like, N-terminal domain"/>
    <property type="match status" value="1"/>
</dbReference>
<dbReference type="Proteomes" id="UP000570361">
    <property type="component" value="Unassembled WGS sequence"/>
</dbReference>
<dbReference type="Gene3D" id="3.30.565.40">
    <property type="entry name" value="Fervidobacterium nodosum Rt17-B1 like"/>
    <property type="match status" value="1"/>
</dbReference>